<organism evidence="2 4">
    <name type="scientific">Paracoccus halophilus</name>
    <dbReference type="NCBI Taxonomy" id="376733"/>
    <lineage>
        <taxon>Bacteria</taxon>
        <taxon>Pseudomonadati</taxon>
        <taxon>Pseudomonadota</taxon>
        <taxon>Alphaproteobacteria</taxon>
        <taxon>Rhodobacterales</taxon>
        <taxon>Paracoccaceae</taxon>
        <taxon>Paracoccus</taxon>
    </lineage>
</organism>
<protein>
    <submittedName>
        <fullName evidence="2 3">Universal stress protein</fullName>
    </submittedName>
</protein>
<keyword evidence="4" id="KW-1185">Reference proteome</keyword>
<dbReference type="CDD" id="cd00293">
    <property type="entry name" value="USP-like"/>
    <property type="match status" value="1"/>
</dbReference>
<dbReference type="Proteomes" id="UP000182312">
    <property type="component" value="Unassembled WGS sequence"/>
</dbReference>
<accession>A0A099F7M8</accession>
<dbReference type="eggNOG" id="COG0589">
    <property type="taxonomic scope" value="Bacteria"/>
</dbReference>
<dbReference type="Gene3D" id="3.40.50.12370">
    <property type="match status" value="1"/>
</dbReference>
<evidence type="ECO:0000313" key="4">
    <source>
        <dbReference type="Proteomes" id="UP000029846"/>
    </source>
</evidence>
<name>A0A099F7M8_9RHOB</name>
<dbReference type="Proteomes" id="UP000029846">
    <property type="component" value="Unassembled WGS sequence"/>
</dbReference>
<dbReference type="RefSeq" id="WP_036737851.1">
    <property type="nucleotide sequence ID" value="NZ_FOJO01000002.1"/>
</dbReference>
<sequence length="151" mass="16449">MRKFLVVLDDSRECLNAIRYAALRAAKTGGAVQVLAVIPANSIQHGIGVADVMRAEAYERIEAHFEVFAKWMRDRPGVEPELVVREGEPGAELLAQINHDPEIGVVVLAASTDNVGPGPLVTRLMREMASLPCPITIVPGDISRERLEKVT</sequence>
<gene>
    <name evidence="2" type="ORF">IT41_00550</name>
    <name evidence="3" type="ORF">SAMN04487972_102248</name>
</gene>
<dbReference type="InterPro" id="IPR006016">
    <property type="entry name" value="UspA"/>
</dbReference>
<evidence type="ECO:0000313" key="2">
    <source>
        <dbReference type="EMBL" id="KGJ06700.1"/>
    </source>
</evidence>
<evidence type="ECO:0000313" key="5">
    <source>
        <dbReference type="Proteomes" id="UP000182312"/>
    </source>
</evidence>
<feature type="domain" description="UspA" evidence="1">
    <location>
        <begin position="1"/>
        <end position="112"/>
    </location>
</feature>
<dbReference type="SUPFAM" id="SSF52402">
    <property type="entry name" value="Adenine nucleotide alpha hydrolases-like"/>
    <property type="match status" value="1"/>
</dbReference>
<evidence type="ECO:0000259" key="1">
    <source>
        <dbReference type="Pfam" id="PF00582"/>
    </source>
</evidence>
<dbReference type="STRING" id="376733.SAMN04487972_102248"/>
<reference evidence="2 4" key="2">
    <citation type="submission" date="2014-10" db="EMBL/GenBank/DDBJ databases">
        <title>Paracoccus sanguinis sp. nov., isolated from clinical specimens of New York State patients.</title>
        <authorList>
            <person name="Mingle L.A."/>
            <person name="Cole J.A."/>
            <person name="Lapierre P."/>
            <person name="Musser K.A."/>
        </authorList>
    </citation>
    <scope>NUCLEOTIDE SEQUENCE [LARGE SCALE GENOMIC DNA]</scope>
    <source>
        <strain evidence="2 4">JCM 14014</strain>
    </source>
</reference>
<dbReference type="Pfam" id="PF00582">
    <property type="entry name" value="Usp"/>
    <property type="match status" value="1"/>
</dbReference>
<dbReference type="OrthoDB" id="9813682at2"/>
<evidence type="ECO:0000313" key="3">
    <source>
        <dbReference type="EMBL" id="SFA42110.1"/>
    </source>
</evidence>
<dbReference type="EMBL" id="JRKN01000001">
    <property type="protein sequence ID" value="KGJ06700.1"/>
    <property type="molecule type" value="Genomic_DNA"/>
</dbReference>
<reference evidence="2 4" key="1">
    <citation type="submission" date="2014-09" db="EMBL/GenBank/DDBJ databases">
        <authorList>
            <person name="McGinnis J.M."/>
            <person name="Wolfgang W.J."/>
        </authorList>
    </citation>
    <scope>NUCLEOTIDE SEQUENCE [LARGE SCALE GENOMIC DNA]</scope>
    <source>
        <strain evidence="2 4">JCM 14014</strain>
    </source>
</reference>
<reference evidence="3 5" key="3">
    <citation type="submission" date="2016-10" db="EMBL/GenBank/DDBJ databases">
        <authorList>
            <person name="de Groot N.N."/>
        </authorList>
    </citation>
    <scope>NUCLEOTIDE SEQUENCE [LARGE SCALE GENOMIC DNA]</scope>
    <source>
        <strain evidence="3 5">CGMCC 1.6117</strain>
    </source>
</reference>
<dbReference type="AlphaFoldDB" id="A0A099F7M8"/>
<proteinExistence type="predicted"/>
<dbReference type="EMBL" id="FOJO01000002">
    <property type="protein sequence ID" value="SFA42110.1"/>
    <property type="molecule type" value="Genomic_DNA"/>
</dbReference>